<evidence type="ECO:0000256" key="6">
    <source>
        <dbReference type="SAM" id="MobiDB-lite"/>
    </source>
</evidence>
<dbReference type="PANTHER" id="PTHR43706:SF13">
    <property type="entry name" value="NADH DEHYDROGENASE-RELATED"/>
    <property type="match status" value="1"/>
</dbReference>
<evidence type="ECO:0008006" key="11">
    <source>
        <dbReference type="Google" id="ProtNLM"/>
    </source>
</evidence>
<evidence type="ECO:0000313" key="9">
    <source>
        <dbReference type="EMBL" id="KAK0551145.1"/>
    </source>
</evidence>
<feature type="region of interest" description="Disordered" evidence="6">
    <location>
        <begin position="152"/>
        <end position="245"/>
    </location>
</feature>
<evidence type="ECO:0000256" key="1">
    <source>
        <dbReference type="ARBA" id="ARBA00005272"/>
    </source>
</evidence>
<dbReference type="Pfam" id="PF22366">
    <property type="entry name" value="NDH2_C"/>
    <property type="match status" value="1"/>
</dbReference>
<dbReference type="AlphaFoldDB" id="A0AAN6GPJ4"/>
<keyword evidence="2" id="KW-0285">Flavoprotein</keyword>
<sequence length="675" mass="72885">MTSSLVPSSTLLRSLSRPAGPSTLSRRSASTTTTTTTQTSVTPKRRVLILGSGWSGYQLARDLDKTKNEVTIVSPSTNFAFTPLLASVCTGALDYRSAIEPVREIKGINFLHAWVDAIDVKRQTATLVPAYPRALNEDRFAETRGGFATALVRPAHRRPVETAEADDLETIPGSGGRPLSAAAPITAGSPPSNPGAFSPTQANSAQPISSSLIRPEGTSSPTTNGHHGHTTIQDAGHNSYGPSETWKSLEESRQYKVDYDVVVVAVGSFNRTFKLKGVKNNAWFLKDIQNARSIRFRIFECLEQASALHLNDTERSRLLQWVIVGGGPTGAELAAELVDLKHDLHKQFPKLAPLIKITLLDSAPAILNAFHEKLASYARKKFARDGIDMRLGVTVKEVKKGRIVVGDEELPFSLLVWSTGICANPLVKKLIGKIEPPRVNGLGADAFEQGWGALASHDRTSQILIDDRLRALAPIKPIEQQQPAQSLAPGKKEEASVEEVELGTPSERHTKEEEPQVIPGVFAIGDAAALKSGLLPATAQVANQQAKHLAKLLNELPPPNRRKLDTDTPTAAAGSPVAPLPTSGRDVNLDRISQAAPFEFFNKGIMASLGTGSAIVQLPPIPKGSNHQGADLSGRPAWLAWRSTYSILSLSWRNKISVPLNWLMTGIFGRDISRF</sequence>
<feature type="compositionally biased region" description="Polar residues" evidence="6">
    <location>
        <begin position="198"/>
        <end position="233"/>
    </location>
</feature>
<dbReference type="InterPro" id="IPR045024">
    <property type="entry name" value="NDH-2"/>
</dbReference>
<feature type="region of interest" description="Disordered" evidence="6">
    <location>
        <begin position="556"/>
        <end position="584"/>
    </location>
</feature>
<dbReference type="Pfam" id="PF07992">
    <property type="entry name" value="Pyr_redox_2"/>
    <property type="match status" value="1"/>
</dbReference>
<evidence type="ECO:0000259" key="7">
    <source>
        <dbReference type="Pfam" id="PF07992"/>
    </source>
</evidence>
<accession>A0AAN6GPJ4</accession>
<feature type="region of interest" description="Disordered" evidence="6">
    <location>
        <begin position="480"/>
        <end position="515"/>
    </location>
</feature>
<dbReference type="PANTHER" id="PTHR43706">
    <property type="entry name" value="NADH DEHYDROGENASE"/>
    <property type="match status" value="1"/>
</dbReference>
<comment type="similarity">
    <text evidence="1">Belongs to the NADH dehydrogenase family.</text>
</comment>
<organism evidence="9 10">
    <name type="scientific">Tilletia horrida</name>
    <dbReference type="NCBI Taxonomy" id="155126"/>
    <lineage>
        <taxon>Eukaryota</taxon>
        <taxon>Fungi</taxon>
        <taxon>Dikarya</taxon>
        <taxon>Basidiomycota</taxon>
        <taxon>Ustilaginomycotina</taxon>
        <taxon>Exobasidiomycetes</taxon>
        <taxon>Tilletiales</taxon>
        <taxon>Tilletiaceae</taxon>
        <taxon>Tilletia</taxon>
    </lineage>
</organism>
<dbReference type="InterPro" id="IPR036188">
    <property type="entry name" value="FAD/NAD-bd_sf"/>
</dbReference>
<reference evidence="9" key="1">
    <citation type="journal article" date="2023" name="PhytoFront">
        <title>Draft Genome Resources of Seven Strains of Tilletia horrida, Causal Agent of Kernel Smut of Rice.</title>
        <authorList>
            <person name="Khanal S."/>
            <person name="Antony Babu S."/>
            <person name="Zhou X.G."/>
        </authorList>
    </citation>
    <scope>NUCLEOTIDE SEQUENCE</scope>
    <source>
        <strain evidence="9">TX6</strain>
    </source>
</reference>
<comment type="caution">
    <text evidence="9">The sequence shown here is derived from an EMBL/GenBank/DDBJ whole genome shotgun (WGS) entry which is preliminary data.</text>
</comment>
<dbReference type="Proteomes" id="UP001176517">
    <property type="component" value="Unassembled WGS sequence"/>
</dbReference>
<protein>
    <recommendedName>
        <fullName evidence="11">FAD/NAD(P)-binding domain-containing protein</fullName>
    </recommendedName>
</protein>
<dbReference type="GO" id="GO:0005739">
    <property type="term" value="C:mitochondrion"/>
    <property type="evidence" value="ECO:0007669"/>
    <property type="project" value="TreeGrafter"/>
</dbReference>
<feature type="domain" description="FAD/NAD(P)-binding" evidence="7">
    <location>
        <begin position="250"/>
        <end position="427"/>
    </location>
</feature>
<dbReference type="GO" id="GO:0003954">
    <property type="term" value="F:NADH dehydrogenase activity"/>
    <property type="evidence" value="ECO:0007669"/>
    <property type="project" value="InterPro"/>
</dbReference>
<dbReference type="SUPFAM" id="SSF51905">
    <property type="entry name" value="FAD/NAD(P)-binding domain"/>
    <property type="match status" value="1"/>
</dbReference>
<evidence type="ECO:0000256" key="5">
    <source>
        <dbReference type="ARBA" id="ARBA00023027"/>
    </source>
</evidence>
<feature type="domain" description="External alternative NADH-ubiquinone oxidoreductase-like C-terminal" evidence="8">
    <location>
        <begin position="603"/>
        <end position="671"/>
    </location>
</feature>
<evidence type="ECO:0000259" key="8">
    <source>
        <dbReference type="Pfam" id="PF22366"/>
    </source>
</evidence>
<dbReference type="InterPro" id="IPR023753">
    <property type="entry name" value="FAD/NAD-binding_dom"/>
</dbReference>
<keyword evidence="3" id="KW-0274">FAD</keyword>
<keyword evidence="5" id="KW-0520">NAD</keyword>
<evidence type="ECO:0000256" key="3">
    <source>
        <dbReference type="ARBA" id="ARBA00022827"/>
    </source>
</evidence>
<evidence type="ECO:0000256" key="2">
    <source>
        <dbReference type="ARBA" id="ARBA00022630"/>
    </source>
</evidence>
<gene>
    <name evidence="9" type="ORF">OC846_003385</name>
</gene>
<dbReference type="Gene3D" id="3.50.50.100">
    <property type="match status" value="2"/>
</dbReference>
<evidence type="ECO:0000256" key="4">
    <source>
        <dbReference type="ARBA" id="ARBA00023002"/>
    </source>
</evidence>
<dbReference type="InterPro" id="IPR054585">
    <property type="entry name" value="NDH2-like_C"/>
</dbReference>
<keyword evidence="10" id="KW-1185">Reference proteome</keyword>
<evidence type="ECO:0000313" key="10">
    <source>
        <dbReference type="Proteomes" id="UP001176517"/>
    </source>
</evidence>
<name>A0AAN6GPJ4_9BASI</name>
<feature type="region of interest" description="Disordered" evidence="6">
    <location>
        <begin position="1"/>
        <end position="41"/>
    </location>
</feature>
<dbReference type="EMBL" id="JAPDMZ010000081">
    <property type="protein sequence ID" value="KAK0551145.1"/>
    <property type="molecule type" value="Genomic_DNA"/>
</dbReference>
<proteinExistence type="inferred from homology"/>
<keyword evidence="4" id="KW-0560">Oxidoreductase</keyword>